<dbReference type="InterPro" id="IPR036388">
    <property type="entry name" value="WH-like_DNA-bd_sf"/>
</dbReference>
<dbReference type="Gene3D" id="1.10.10.10">
    <property type="entry name" value="Winged helix-like DNA-binding domain superfamily/Winged helix DNA-binding domain"/>
    <property type="match status" value="1"/>
</dbReference>
<dbReference type="Pfam" id="PF03551">
    <property type="entry name" value="PadR"/>
    <property type="match status" value="1"/>
</dbReference>
<gene>
    <name evidence="2" type="ORF">E1298_29485</name>
</gene>
<reference evidence="2 3" key="1">
    <citation type="submission" date="2019-03" db="EMBL/GenBank/DDBJ databases">
        <title>Draft genome sequences of novel Actinobacteria.</title>
        <authorList>
            <person name="Sahin N."/>
            <person name="Ay H."/>
            <person name="Saygin H."/>
        </authorList>
    </citation>
    <scope>NUCLEOTIDE SEQUENCE [LARGE SCALE GENOMIC DNA]</scope>
    <source>
        <strain evidence="2 3">H3C3</strain>
    </source>
</reference>
<dbReference type="InterPro" id="IPR036390">
    <property type="entry name" value="WH_DNA-bd_sf"/>
</dbReference>
<dbReference type="OrthoDB" id="8443918at2"/>
<accession>A0A4R5B023</accession>
<keyword evidence="3" id="KW-1185">Reference proteome</keyword>
<dbReference type="AlphaFoldDB" id="A0A4R5B023"/>
<organism evidence="2 3">
    <name type="scientific">Actinomadura rubrisoli</name>
    <dbReference type="NCBI Taxonomy" id="2530368"/>
    <lineage>
        <taxon>Bacteria</taxon>
        <taxon>Bacillati</taxon>
        <taxon>Actinomycetota</taxon>
        <taxon>Actinomycetes</taxon>
        <taxon>Streptosporangiales</taxon>
        <taxon>Thermomonosporaceae</taxon>
        <taxon>Actinomadura</taxon>
    </lineage>
</organism>
<dbReference type="SUPFAM" id="SSF46785">
    <property type="entry name" value="Winged helix' DNA-binding domain"/>
    <property type="match status" value="1"/>
</dbReference>
<dbReference type="PANTHER" id="PTHR43252:SF2">
    <property type="entry name" value="TRANSCRIPTION REGULATOR, PADR-LIKE FAMILY"/>
    <property type="match status" value="1"/>
</dbReference>
<dbReference type="Proteomes" id="UP000294513">
    <property type="component" value="Unassembled WGS sequence"/>
</dbReference>
<comment type="caution">
    <text evidence="2">The sequence shown here is derived from an EMBL/GenBank/DDBJ whole genome shotgun (WGS) entry which is preliminary data.</text>
</comment>
<sequence length="216" mass="24272">MSRPLTPLALTVLRMLCDGPMHPYEMQQRIRDHAYDLAVKSTHGSLYHSVERLAAGGLIEPLETSREGRRPERTVYAVTSAGRDAAHIRLAELLAKPAEEFPLFGTALAFINLLPEAEVARQLRIRAIALEALLAGNQTANESLRKQGIERYKLIDQEWAISRVRSELEFVRHLADDLDSGRLTWKDDDGVTTCHPPHEHELGHDYHARDLDKGAS</sequence>
<protein>
    <submittedName>
        <fullName evidence="2">PadR family transcriptional regulator</fullName>
    </submittedName>
</protein>
<dbReference type="PANTHER" id="PTHR43252">
    <property type="entry name" value="TRANSCRIPTIONAL REGULATOR YQJI"/>
    <property type="match status" value="1"/>
</dbReference>
<evidence type="ECO:0000313" key="3">
    <source>
        <dbReference type="Proteomes" id="UP000294513"/>
    </source>
</evidence>
<dbReference type="RefSeq" id="WP_131898973.1">
    <property type="nucleotide sequence ID" value="NZ_SMKU01000196.1"/>
</dbReference>
<feature type="domain" description="Transcription regulator PadR N-terminal" evidence="1">
    <location>
        <begin position="12"/>
        <end position="86"/>
    </location>
</feature>
<evidence type="ECO:0000313" key="2">
    <source>
        <dbReference type="EMBL" id="TDD77800.1"/>
    </source>
</evidence>
<name>A0A4R5B023_9ACTN</name>
<dbReference type="InterPro" id="IPR005149">
    <property type="entry name" value="Tscrpt_reg_PadR_N"/>
</dbReference>
<dbReference type="EMBL" id="SMKU01000196">
    <property type="protein sequence ID" value="TDD77800.1"/>
    <property type="molecule type" value="Genomic_DNA"/>
</dbReference>
<proteinExistence type="predicted"/>
<evidence type="ECO:0000259" key="1">
    <source>
        <dbReference type="Pfam" id="PF03551"/>
    </source>
</evidence>